<dbReference type="PANTHER" id="PTHR44757">
    <property type="entry name" value="DIGUANYLATE CYCLASE DGCP"/>
    <property type="match status" value="1"/>
</dbReference>
<dbReference type="eggNOG" id="COG5001">
    <property type="taxonomic scope" value="Bacteria"/>
</dbReference>
<proteinExistence type="predicted"/>
<feature type="domain" description="GGDEF" evidence="7">
    <location>
        <begin position="392"/>
        <end position="523"/>
    </location>
</feature>
<dbReference type="InterPro" id="IPR052155">
    <property type="entry name" value="Biofilm_reg_signaling"/>
</dbReference>
<dbReference type="SUPFAM" id="SSF141868">
    <property type="entry name" value="EAL domain-like"/>
    <property type="match status" value="1"/>
</dbReference>
<evidence type="ECO:0000256" key="3">
    <source>
        <dbReference type="ARBA" id="ARBA00022636"/>
    </source>
</evidence>
<dbReference type="PROSITE" id="PS50887">
    <property type="entry name" value="GGDEF"/>
    <property type="match status" value="1"/>
</dbReference>
<dbReference type="InterPro" id="IPR029787">
    <property type="entry name" value="Nucleotide_cyclase"/>
</dbReference>
<dbReference type="SUPFAM" id="SSF55073">
    <property type="entry name" value="Nucleotide cyclase"/>
    <property type="match status" value="1"/>
</dbReference>
<dbReference type="EC" id="3.1.4.52" evidence="2"/>
<dbReference type="SMART" id="SM00052">
    <property type="entry name" value="EAL"/>
    <property type="match status" value="1"/>
</dbReference>
<dbReference type="InterPro" id="IPR043128">
    <property type="entry name" value="Rev_trsase/Diguanyl_cyclase"/>
</dbReference>
<dbReference type="CDD" id="cd01948">
    <property type="entry name" value="EAL"/>
    <property type="match status" value="1"/>
</dbReference>
<name>B8GQI8_THISH</name>
<dbReference type="PROSITE" id="PS50883">
    <property type="entry name" value="EAL"/>
    <property type="match status" value="1"/>
</dbReference>
<dbReference type="Pfam" id="PF00563">
    <property type="entry name" value="EAL"/>
    <property type="match status" value="1"/>
</dbReference>
<evidence type="ECO:0000256" key="1">
    <source>
        <dbReference type="ARBA" id="ARBA00001946"/>
    </source>
</evidence>
<evidence type="ECO:0000313" key="9">
    <source>
        <dbReference type="Proteomes" id="UP000002383"/>
    </source>
</evidence>
<dbReference type="SMART" id="SM00267">
    <property type="entry name" value="GGDEF"/>
    <property type="match status" value="1"/>
</dbReference>
<keyword evidence="5" id="KW-0472">Membrane</keyword>
<comment type="catalytic activity">
    <reaction evidence="4">
        <text>3',3'-c-di-GMP + H2O = 5'-phosphoguanylyl(3'-&gt;5')guanosine + H(+)</text>
        <dbReference type="Rhea" id="RHEA:24902"/>
        <dbReference type="ChEBI" id="CHEBI:15377"/>
        <dbReference type="ChEBI" id="CHEBI:15378"/>
        <dbReference type="ChEBI" id="CHEBI:58754"/>
        <dbReference type="ChEBI" id="CHEBI:58805"/>
        <dbReference type="EC" id="3.1.4.52"/>
    </reaction>
    <physiologicalReaction direction="left-to-right" evidence="4">
        <dbReference type="Rhea" id="RHEA:24903"/>
    </physiologicalReaction>
</comment>
<accession>B8GQI8</accession>
<dbReference type="OrthoDB" id="8553030at2"/>
<dbReference type="InterPro" id="IPR001633">
    <property type="entry name" value="EAL_dom"/>
</dbReference>
<evidence type="ECO:0000256" key="5">
    <source>
        <dbReference type="SAM" id="Phobius"/>
    </source>
</evidence>
<dbReference type="Gene3D" id="3.20.20.450">
    <property type="entry name" value="EAL domain"/>
    <property type="match status" value="1"/>
</dbReference>
<dbReference type="EMBL" id="CP001339">
    <property type="protein sequence ID" value="ACL74212.1"/>
    <property type="molecule type" value="Genomic_DNA"/>
</dbReference>
<dbReference type="NCBIfam" id="TIGR00254">
    <property type="entry name" value="GGDEF"/>
    <property type="match status" value="1"/>
</dbReference>
<reference evidence="8 9" key="1">
    <citation type="journal article" date="2011" name="Stand. Genomic Sci.">
        <title>Complete genome sequence of 'Thioalkalivibrio sulfidophilus' HL-EbGr7.</title>
        <authorList>
            <person name="Muyzer G."/>
            <person name="Sorokin D.Y."/>
            <person name="Mavromatis K."/>
            <person name="Lapidus A."/>
            <person name="Clum A."/>
            <person name="Ivanova N."/>
            <person name="Pati A."/>
            <person name="d'Haeseleer P."/>
            <person name="Woyke T."/>
            <person name="Kyrpides N.C."/>
        </authorList>
    </citation>
    <scope>NUCLEOTIDE SEQUENCE [LARGE SCALE GENOMIC DNA]</scope>
    <source>
        <strain evidence="8 9">HL-EbGR7</strain>
    </source>
</reference>
<gene>
    <name evidence="8" type="ordered locus">Tgr7_3143</name>
</gene>
<dbReference type="AlphaFoldDB" id="B8GQI8"/>
<feature type="transmembrane region" description="Helical" evidence="5">
    <location>
        <begin position="289"/>
        <end position="306"/>
    </location>
</feature>
<evidence type="ECO:0000313" key="8">
    <source>
        <dbReference type="EMBL" id="ACL74212.1"/>
    </source>
</evidence>
<dbReference type="CDD" id="cd01949">
    <property type="entry name" value="GGDEF"/>
    <property type="match status" value="1"/>
</dbReference>
<dbReference type="FunFam" id="3.30.70.270:FF:000001">
    <property type="entry name" value="Diguanylate cyclase domain protein"/>
    <property type="match status" value="1"/>
</dbReference>
<sequence precursor="true">MSAHMFRRTALTLKMLILTAALGVAVWLVSDSHHTRSLKELFHERLAERFSLEAQEHRTRFDRHVRIHTQAAKMLAGSQMMLDYLHGEPWEGRDAQSVQYHVDPPGWMPAHSVLRPFVVPRYALLLDSEGRVRELYHWDQTVPSPDLLTPSALVLALSRGQSYLTRLEAGPYLLSSEPVMLGGELVAILMLAAPIDSGFLRESQALATTPHTVALLSEGADRILVSSDPNAVPDGIRLSELSDLYLTVGKGFFDYGSSDLVIRFASFIPLQEVSDLTQAALDRAREQRIMITAAFGVTFMLLIYLLTRRVRALTQRVVEFSSHMAVKQDRTDSRDELDILEDRFKTLTSAIMRETEALEYQASHDPLTDLPNRKLLNDRLQNELLRSGFTGAPLVLMVSDLDHFKEINDTLGHHVGDLVLQQAAERLYKTVRKADTVARLGGDEFSMLFPDTTLEQGLKIARQIGRVFESPFAVEGHNLNVGISIGIAEFPAHGDDVNILMQRADVAMYAAKQNGLTYAVYDPGKDTHHVSRLELLSDLRRAIETGSLECHYQCKLDIESGRVTGAEALLRWDHPDRGMIHPDELIPLAEKTGLIRPLTNLVLRKALQECARWRESGLDLSVAVNLSAQCLREDSLLDTLRRCLDEFRLPASACVLELTESDMMADPLRAKEILMELDVIGVRISVDDFGTGYSSLAYLKQLPISEIKVDRSFVREMLEDENDLVIVRAIVDLAHNLGIRVVAEGVHSREVLDMLARLKCNEAQGYFIRKPVPGDELLTWLQSEAR</sequence>
<evidence type="ECO:0000259" key="7">
    <source>
        <dbReference type="PROSITE" id="PS50887"/>
    </source>
</evidence>
<comment type="cofactor">
    <cofactor evidence="1">
        <name>Mg(2+)</name>
        <dbReference type="ChEBI" id="CHEBI:18420"/>
    </cofactor>
</comment>
<evidence type="ECO:0000256" key="2">
    <source>
        <dbReference type="ARBA" id="ARBA00012282"/>
    </source>
</evidence>
<feature type="domain" description="EAL" evidence="6">
    <location>
        <begin position="532"/>
        <end position="785"/>
    </location>
</feature>
<dbReference type="GO" id="GO:0071111">
    <property type="term" value="F:cyclic-guanylate-specific phosphodiesterase activity"/>
    <property type="evidence" value="ECO:0007669"/>
    <property type="project" value="UniProtKB-EC"/>
</dbReference>
<keyword evidence="3" id="KW-0973">c-di-GMP</keyword>
<evidence type="ECO:0000259" key="6">
    <source>
        <dbReference type="PROSITE" id="PS50883"/>
    </source>
</evidence>
<keyword evidence="5" id="KW-1133">Transmembrane helix</keyword>
<dbReference type="Proteomes" id="UP000002383">
    <property type="component" value="Chromosome"/>
</dbReference>
<protein>
    <recommendedName>
        <fullName evidence="2">cyclic-guanylate-specific phosphodiesterase</fullName>
        <ecNumber evidence="2">3.1.4.52</ecNumber>
    </recommendedName>
</protein>
<dbReference type="Gene3D" id="3.30.70.270">
    <property type="match status" value="1"/>
</dbReference>
<dbReference type="STRING" id="396588.Tgr7_3143"/>
<dbReference type="HOGENOM" id="CLU_000445_70_50_6"/>
<dbReference type="Pfam" id="PF00990">
    <property type="entry name" value="GGDEF"/>
    <property type="match status" value="1"/>
</dbReference>
<organism evidence="8 9">
    <name type="scientific">Thioalkalivibrio sulfidiphilus (strain HL-EbGR7)</name>
    <dbReference type="NCBI Taxonomy" id="396588"/>
    <lineage>
        <taxon>Bacteria</taxon>
        <taxon>Pseudomonadati</taxon>
        <taxon>Pseudomonadota</taxon>
        <taxon>Gammaproteobacteria</taxon>
        <taxon>Chromatiales</taxon>
        <taxon>Ectothiorhodospiraceae</taxon>
        <taxon>Thioalkalivibrio</taxon>
    </lineage>
</organism>
<dbReference type="FunFam" id="3.20.20.450:FF:000001">
    <property type="entry name" value="Cyclic di-GMP phosphodiesterase yahA"/>
    <property type="match status" value="1"/>
</dbReference>
<keyword evidence="9" id="KW-1185">Reference proteome</keyword>
<dbReference type="GO" id="GO:0071732">
    <property type="term" value="P:cellular response to nitric oxide"/>
    <property type="evidence" value="ECO:0007669"/>
    <property type="project" value="UniProtKB-ARBA"/>
</dbReference>
<keyword evidence="5" id="KW-0812">Transmembrane</keyword>
<dbReference type="InterPro" id="IPR000160">
    <property type="entry name" value="GGDEF_dom"/>
</dbReference>
<evidence type="ECO:0000256" key="4">
    <source>
        <dbReference type="ARBA" id="ARBA00051114"/>
    </source>
</evidence>
<dbReference type="InterPro" id="IPR035919">
    <property type="entry name" value="EAL_sf"/>
</dbReference>
<dbReference type="PANTHER" id="PTHR44757:SF2">
    <property type="entry name" value="BIOFILM ARCHITECTURE MAINTENANCE PROTEIN MBAA"/>
    <property type="match status" value="1"/>
</dbReference>
<dbReference type="KEGG" id="tgr:Tgr7_3143"/>